<evidence type="ECO:0000256" key="5">
    <source>
        <dbReference type="ARBA" id="ARBA00023242"/>
    </source>
</evidence>
<keyword evidence="5" id="KW-0539">Nucleus</keyword>
<protein>
    <submittedName>
        <fullName evidence="7">Mads-box transcription factor</fullName>
    </submittedName>
</protein>
<evidence type="ECO:0000256" key="2">
    <source>
        <dbReference type="ARBA" id="ARBA00023015"/>
    </source>
</evidence>
<keyword evidence="2" id="KW-0805">Transcription regulation</keyword>
<name>A0A7J6W2U8_THATH</name>
<dbReference type="SUPFAM" id="SSF55455">
    <property type="entry name" value="SRF-like"/>
    <property type="match status" value="1"/>
</dbReference>
<dbReference type="PANTHER" id="PTHR11945">
    <property type="entry name" value="MADS BOX PROTEIN"/>
    <property type="match status" value="1"/>
</dbReference>
<dbReference type="GO" id="GO:0046983">
    <property type="term" value="F:protein dimerization activity"/>
    <property type="evidence" value="ECO:0007669"/>
    <property type="project" value="InterPro"/>
</dbReference>
<gene>
    <name evidence="7" type="ORF">FRX31_018926</name>
</gene>
<dbReference type="OrthoDB" id="1933443at2759"/>
<keyword evidence="3" id="KW-0238">DNA-binding</keyword>
<dbReference type="InterPro" id="IPR002100">
    <property type="entry name" value="TF_MADSbox"/>
</dbReference>
<dbReference type="EMBL" id="JABWDY010022749">
    <property type="protein sequence ID" value="KAF5191491.1"/>
    <property type="molecule type" value="Genomic_DNA"/>
</dbReference>
<dbReference type="FunFam" id="3.40.1810.10:FF:000006">
    <property type="entry name" value="Agamous-like MADS-box protein AGL62"/>
    <property type="match status" value="1"/>
</dbReference>
<evidence type="ECO:0000256" key="1">
    <source>
        <dbReference type="ARBA" id="ARBA00004123"/>
    </source>
</evidence>
<accession>A0A7J6W2U8</accession>
<dbReference type="GO" id="GO:0000978">
    <property type="term" value="F:RNA polymerase II cis-regulatory region sequence-specific DNA binding"/>
    <property type="evidence" value="ECO:0007669"/>
    <property type="project" value="TreeGrafter"/>
</dbReference>
<keyword evidence="4" id="KW-0804">Transcription</keyword>
<dbReference type="GO" id="GO:0000981">
    <property type="term" value="F:DNA-binding transcription factor activity, RNA polymerase II-specific"/>
    <property type="evidence" value="ECO:0007669"/>
    <property type="project" value="TreeGrafter"/>
</dbReference>
<dbReference type="SMART" id="SM00432">
    <property type="entry name" value="MADS"/>
    <property type="match status" value="1"/>
</dbReference>
<evidence type="ECO:0000256" key="4">
    <source>
        <dbReference type="ARBA" id="ARBA00023163"/>
    </source>
</evidence>
<organism evidence="7 8">
    <name type="scientific">Thalictrum thalictroides</name>
    <name type="common">Rue-anemone</name>
    <name type="synonym">Anemone thalictroides</name>
    <dbReference type="NCBI Taxonomy" id="46969"/>
    <lineage>
        <taxon>Eukaryota</taxon>
        <taxon>Viridiplantae</taxon>
        <taxon>Streptophyta</taxon>
        <taxon>Embryophyta</taxon>
        <taxon>Tracheophyta</taxon>
        <taxon>Spermatophyta</taxon>
        <taxon>Magnoliopsida</taxon>
        <taxon>Ranunculales</taxon>
        <taxon>Ranunculaceae</taxon>
        <taxon>Thalictroideae</taxon>
        <taxon>Thalictrum</taxon>
    </lineage>
</organism>
<dbReference type="AlphaFoldDB" id="A0A7J6W2U8"/>
<dbReference type="Pfam" id="PF00319">
    <property type="entry name" value="SRF-TF"/>
    <property type="match status" value="1"/>
</dbReference>
<evidence type="ECO:0000313" key="8">
    <source>
        <dbReference type="Proteomes" id="UP000554482"/>
    </source>
</evidence>
<evidence type="ECO:0000256" key="3">
    <source>
        <dbReference type="ARBA" id="ARBA00023125"/>
    </source>
</evidence>
<sequence length="288" mass="32118">MVVREKKAMGKKKIEIKKIENKKTRAVTFTKRRKGLFKKAADLCVLCNAQIAIIVFSSTDACYMFGHSSVDEVIDRYCGSKSDNNYTGSIYSVLDELFKKQQEIDVLKPDSLEKLNELNMSYEKLREIVSKRLVELQTLSSTPRVLDGVVSSASEGVDSTMNYTLSLLPAENNIPGLIYDDYLLNLDSTDNGAIENNFSNGDILGFPNGDDSSSFLNENILTEFTNDDIFDSTIGAMLENDDSNHNDTLGCPNTGDDSSCLIKNQFPGFIYDDCFMSVDRTWGCVNNQ</sequence>
<dbReference type="PANTHER" id="PTHR11945:SF629">
    <property type="entry name" value="OS02G0164450 PROTEIN"/>
    <property type="match status" value="1"/>
</dbReference>
<evidence type="ECO:0000259" key="6">
    <source>
        <dbReference type="PROSITE" id="PS50066"/>
    </source>
</evidence>
<reference evidence="7 8" key="1">
    <citation type="submission" date="2020-06" db="EMBL/GenBank/DDBJ databases">
        <title>Transcriptomic and genomic resources for Thalictrum thalictroides and T. hernandezii: Facilitating candidate gene discovery in an emerging model plant lineage.</title>
        <authorList>
            <person name="Arias T."/>
            <person name="Riano-Pachon D.M."/>
            <person name="Di Stilio V.S."/>
        </authorList>
    </citation>
    <scope>NUCLEOTIDE SEQUENCE [LARGE SCALE GENOMIC DNA]</scope>
    <source>
        <strain evidence="8">cv. WT478/WT964</strain>
        <tissue evidence="7">Leaves</tissue>
    </source>
</reference>
<evidence type="ECO:0000313" key="7">
    <source>
        <dbReference type="EMBL" id="KAF5191491.1"/>
    </source>
</evidence>
<feature type="domain" description="MADS-box" evidence="6">
    <location>
        <begin position="9"/>
        <end position="69"/>
    </location>
</feature>
<dbReference type="Gene3D" id="3.40.1810.10">
    <property type="entry name" value="Transcription factor, MADS-box"/>
    <property type="match status" value="1"/>
</dbReference>
<keyword evidence="8" id="KW-1185">Reference proteome</keyword>
<dbReference type="Proteomes" id="UP000554482">
    <property type="component" value="Unassembled WGS sequence"/>
</dbReference>
<dbReference type="InterPro" id="IPR036879">
    <property type="entry name" value="TF_MADSbox_sf"/>
</dbReference>
<dbReference type="GO" id="GO:0005634">
    <property type="term" value="C:nucleus"/>
    <property type="evidence" value="ECO:0007669"/>
    <property type="project" value="UniProtKB-SubCell"/>
</dbReference>
<proteinExistence type="predicted"/>
<dbReference type="PROSITE" id="PS50066">
    <property type="entry name" value="MADS_BOX_2"/>
    <property type="match status" value="1"/>
</dbReference>
<dbReference type="PRINTS" id="PR00404">
    <property type="entry name" value="MADSDOMAIN"/>
</dbReference>
<comment type="caution">
    <text evidence="7">The sequence shown here is derived from an EMBL/GenBank/DDBJ whole genome shotgun (WGS) entry which is preliminary data.</text>
</comment>
<comment type="subcellular location">
    <subcellularLocation>
        <location evidence="1">Nucleus</location>
    </subcellularLocation>
</comment>